<dbReference type="GO" id="GO:0005664">
    <property type="term" value="C:nuclear origin of replication recognition complex"/>
    <property type="evidence" value="ECO:0007669"/>
    <property type="project" value="InterPro"/>
</dbReference>
<feature type="domain" description="Origin recognition complex subunit 3 N-terminal" evidence="1">
    <location>
        <begin position="19"/>
        <end position="89"/>
    </location>
</feature>
<gene>
    <name evidence="2" type="ORF">Agub_g11235</name>
</gene>
<sequence>RNACRHVVLLVEGVGRLADRSVLRSLLAALHGERHRLPLVLVLGLSSPAALYGGKLPADVAGLLQLSAAELAPHPHQLHRLFQHVLLAPPAVPTAPAVAAANAAATSATASKSSTAAAAAASSAAASAAAGALLLLDGGCMR</sequence>
<dbReference type="Proteomes" id="UP001054857">
    <property type="component" value="Unassembled WGS sequence"/>
</dbReference>
<evidence type="ECO:0000259" key="1">
    <source>
        <dbReference type="Pfam" id="PF07034"/>
    </source>
</evidence>
<dbReference type="GO" id="GO:0006270">
    <property type="term" value="P:DNA replication initiation"/>
    <property type="evidence" value="ECO:0007669"/>
    <property type="project" value="TreeGrafter"/>
</dbReference>
<dbReference type="Pfam" id="PF07034">
    <property type="entry name" value="ORC3_N"/>
    <property type="match status" value="1"/>
</dbReference>
<dbReference type="GO" id="GO:0003688">
    <property type="term" value="F:DNA replication origin binding"/>
    <property type="evidence" value="ECO:0007669"/>
    <property type="project" value="TreeGrafter"/>
</dbReference>
<dbReference type="EMBL" id="BMAR01000028">
    <property type="protein sequence ID" value="GFR49236.1"/>
    <property type="molecule type" value="Genomic_DNA"/>
</dbReference>
<evidence type="ECO:0000313" key="2">
    <source>
        <dbReference type="EMBL" id="GFR49236.1"/>
    </source>
</evidence>
<dbReference type="PANTHER" id="PTHR12748:SF0">
    <property type="entry name" value="ORIGIN RECOGNITION COMPLEX SUBUNIT 3"/>
    <property type="match status" value="1"/>
</dbReference>
<feature type="non-terminal residue" evidence="2">
    <location>
        <position position="1"/>
    </location>
</feature>
<dbReference type="InterPro" id="IPR020795">
    <property type="entry name" value="ORC3"/>
</dbReference>
<proteinExistence type="predicted"/>
<dbReference type="GO" id="GO:0005656">
    <property type="term" value="C:nuclear pre-replicative complex"/>
    <property type="evidence" value="ECO:0007669"/>
    <property type="project" value="TreeGrafter"/>
</dbReference>
<dbReference type="PANTHER" id="PTHR12748">
    <property type="entry name" value="ORIGIN RECOGNITION COMPLEX SUBUNIT 3"/>
    <property type="match status" value="1"/>
</dbReference>
<dbReference type="InterPro" id="IPR045667">
    <property type="entry name" value="ORC3_N"/>
</dbReference>
<name>A0AAD3HQI5_9CHLO</name>
<organism evidence="2 3">
    <name type="scientific">Astrephomene gubernaculifera</name>
    <dbReference type="NCBI Taxonomy" id="47775"/>
    <lineage>
        <taxon>Eukaryota</taxon>
        <taxon>Viridiplantae</taxon>
        <taxon>Chlorophyta</taxon>
        <taxon>core chlorophytes</taxon>
        <taxon>Chlorophyceae</taxon>
        <taxon>CS clade</taxon>
        <taxon>Chlamydomonadales</taxon>
        <taxon>Astrephomenaceae</taxon>
        <taxon>Astrephomene</taxon>
    </lineage>
</organism>
<comment type="caution">
    <text evidence="2">The sequence shown here is derived from an EMBL/GenBank/DDBJ whole genome shotgun (WGS) entry which is preliminary data.</text>
</comment>
<keyword evidence="3" id="KW-1185">Reference proteome</keyword>
<dbReference type="GO" id="GO:0031261">
    <property type="term" value="C:DNA replication preinitiation complex"/>
    <property type="evidence" value="ECO:0007669"/>
    <property type="project" value="TreeGrafter"/>
</dbReference>
<evidence type="ECO:0000313" key="3">
    <source>
        <dbReference type="Proteomes" id="UP001054857"/>
    </source>
</evidence>
<accession>A0AAD3HQI5</accession>
<reference evidence="2 3" key="1">
    <citation type="journal article" date="2021" name="Sci. Rep.">
        <title>Genome sequencing of the multicellular alga Astrephomene provides insights into convergent evolution of germ-soma differentiation.</title>
        <authorList>
            <person name="Yamashita S."/>
            <person name="Yamamoto K."/>
            <person name="Matsuzaki R."/>
            <person name="Suzuki S."/>
            <person name="Yamaguchi H."/>
            <person name="Hirooka S."/>
            <person name="Minakuchi Y."/>
            <person name="Miyagishima S."/>
            <person name="Kawachi M."/>
            <person name="Toyoda A."/>
            <person name="Nozaki H."/>
        </authorList>
    </citation>
    <scope>NUCLEOTIDE SEQUENCE [LARGE SCALE GENOMIC DNA]</scope>
    <source>
        <strain evidence="2 3">NIES-4017</strain>
    </source>
</reference>
<protein>
    <recommendedName>
        <fullName evidence="1">Origin recognition complex subunit 3 N-terminal domain-containing protein</fullName>
    </recommendedName>
</protein>
<feature type="non-terminal residue" evidence="2">
    <location>
        <position position="142"/>
    </location>
</feature>
<dbReference type="AlphaFoldDB" id="A0AAD3HQI5"/>